<accession>A0A382STK4</accession>
<evidence type="ECO:0000256" key="4">
    <source>
        <dbReference type="ARBA" id="ARBA00022490"/>
    </source>
</evidence>
<name>A0A382STK4_9ZZZZ</name>
<dbReference type="GO" id="GO:0005524">
    <property type="term" value="F:ATP binding"/>
    <property type="evidence" value="ECO:0007669"/>
    <property type="project" value="UniProtKB-KW"/>
</dbReference>
<dbReference type="InterPro" id="IPR003442">
    <property type="entry name" value="T6A_TsaE"/>
</dbReference>
<dbReference type="Pfam" id="PF02367">
    <property type="entry name" value="TsaE"/>
    <property type="match status" value="1"/>
</dbReference>
<evidence type="ECO:0000256" key="8">
    <source>
        <dbReference type="ARBA" id="ARBA00022840"/>
    </source>
</evidence>
<evidence type="ECO:0000256" key="9">
    <source>
        <dbReference type="ARBA" id="ARBA00022842"/>
    </source>
</evidence>
<dbReference type="Gene3D" id="3.40.50.300">
    <property type="entry name" value="P-loop containing nucleotide triphosphate hydrolases"/>
    <property type="match status" value="1"/>
</dbReference>
<evidence type="ECO:0000256" key="2">
    <source>
        <dbReference type="ARBA" id="ARBA00007599"/>
    </source>
</evidence>
<organism evidence="11">
    <name type="scientific">marine metagenome</name>
    <dbReference type="NCBI Taxonomy" id="408172"/>
    <lineage>
        <taxon>unclassified sequences</taxon>
        <taxon>metagenomes</taxon>
        <taxon>ecological metagenomes</taxon>
    </lineage>
</organism>
<keyword evidence="6" id="KW-0479">Metal-binding</keyword>
<dbReference type="GO" id="GO:0046872">
    <property type="term" value="F:metal ion binding"/>
    <property type="evidence" value="ECO:0007669"/>
    <property type="project" value="UniProtKB-KW"/>
</dbReference>
<keyword evidence="7" id="KW-0547">Nucleotide-binding</keyword>
<dbReference type="InterPro" id="IPR027417">
    <property type="entry name" value="P-loop_NTPase"/>
</dbReference>
<gene>
    <name evidence="11" type="ORF">METZ01_LOCUS365401</name>
</gene>
<evidence type="ECO:0000256" key="1">
    <source>
        <dbReference type="ARBA" id="ARBA00004496"/>
    </source>
</evidence>
<evidence type="ECO:0000256" key="7">
    <source>
        <dbReference type="ARBA" id="ARBA00022741"/>
    </source>
</evidence>
<dbReference type="SUPFAM" id="SSF52540">
    <property type="entry name" value="P-loop containing nucleoside triphosphate hydrolases"/>
    <property type="match status" value="1"/>
</dbReference>
<dbReference type="PANTHER" id="PTHR33540:SF2">
    <property type="entry name" value="TRNA THREONYLCARBAMOYLADENOSINE BIOSYNTHESIS PROTEIN TSAE"/>
    <property type="match status" value="1"/>
</dbReference>
<sequence>MTKDINYSIEEIDKTAKIVLSLNPSAKIFIFNGEMGSGKTTIIKALIKELGYEGTVSSPTFSLINEYFNGNKIYHFDFYRIKSRNELLDIGIDEYISRNDWCFIEWPSLIADMLPDKYIELNIDVISNDDRKLRINY</sequence>
<dbReference type="EMBL" id="UINC01131068">
    <property type="protein sequence ID" value="SVD12547.1"/>
    <property type="molecule type" value="Genomic_DNA"/>
</dbReference>
<dbReference type="NCBIfam" id="TIGR00150">
    <property type="entry name" value="T6A_YjeE"/>
    <property type="match status" value="1"/>
</dbReference>
<dbReference type="GO" id="GO:0005737">
    <property type="term" value="C:cytoplasm"/>
    <property type="evidence" value="ECO:0007669"/>
    <property type="project" value="UniProtKB-SubCell"/>
</dbReference>
<dbReference type="AlphaFoldDB" id="A0A382STK4"/>
<evidence type="ECO:0000256" key="5">
    <source>
        <dbReference type="ARBA" id="ARBA00022694"/>
    </source>
</evidence>
<keyword evidence="4" id="KW-0963">Cytoplasm</keyword>
<keyword evidence="5" id="KW-0819">tRNA processing</keyword>
<evidence type="ECO:0000256" key="6">
    <source>
        <dbReference type="ARBA" id="ARBA00022723"/>
    </source>
</evidence>
<evidence type="ECO:0000256" key="3">
    <source>
        <dbReference type="ARBA" id="ARBA00019010"/>
    </source>
</evidence>
<comment type="subcellular location">
    <subcellularLocation>
        <location evidence="1">Cytoplasm</location>
    </subcellularLocation>
</comment>
<protein>
    <recommendedName>
        <fullName evidence="3">tRNA threonylcarbamoyladenosine biosynthesis protein TsaE</fullName>
    </recommendedName>
    <alternativeName>
        <fullName evidence="10">t(6)A37 threonylcarbamoyladenosine biosynthesis protein TsaE</fullName>
    </alternativeName>
</protein>
<evidence type="ECO:0000313" key="11">
    <source>
        <dbReference type="EMBL" id="SVD12547.1"/>
    </source>
</evidence>
<keyword evidence="9" id="KW-0460">Magnesium</keyword>
<keyword evidence="8" id="KW-0067">ATP-binding</keyword>
<dbReference type="GO" id="GO:0002949">
    <property type="term" value="P:tRNA threonylcarbamoyladenosine modification"/>
    <property type="evidence" value="ECO:0007669"/>
    <property type="project" value="InterPro"/>
</dbReference>
<comment type="similarity">
    <text evidence="2">Belongs to the TsaE family.</text>
</comment>
<dbReference type="PANTHER" id="PTHR33540">
    <property type="entry name" value="TRNA THREONYLCARBAMOYLADENOSINE BIOSYNTHESIS PROTEIN TSAE"/>
    <property type="match status" value="1"/>
</dbReference>
<evidence type="ECO:0000256" key="10">
    <source>
        <dbReference type="ARBA" id="ARBA00032441"/>
    </source>
</evidence>
<proteinExistence type="inferred from homology"/>
<reference evidence="11" key="1">
    <citation type="submission" date="2018-05" db="EMBL/GenBank/DDBJ databases">
        <authorList>
            <person name="Lanie J.A."/>
            <person name="Ng W.-L."/>
            <person name="Kazmierczak K.M."/>
            <person name="Andrzejewski T.M."/>
            <person name="Davidsen T.M."/>
            <person name="Wayne K.J."/>
            <person name="Tettelin H."/>
            <person name="Glass J.I."/>
            <person name="Rusch D."/>
            <person name="Podicherti R."/>
            <person name="Tsui H.-C.T."/>
            <person name="Winkler M.E."/>
        </authorList>
    </citation>
    <scope>NUCLEOTIDE SEQUENCE</scope>
</reference>